<evidence type="ECO:0000313" key="5">
    <source>
        <dbReference type="Proteomes" id="UP001054857"/>
    </source>
</evidence>
<dbReference type="PANTHER" id="PTHR23315">
    <property type="entry name" value="U BOX DOMAIN-CONTAINING"/>
    <property type="match status" value="1"/>
</dbReference>
<dbReference type="EMBL" id="BMAR01000001">
    <property type="protein sequence ID" value="GFR40972.1"/>
    <property type="molecule type" value="Genomic_DNA"/>
</dbReference>
<dbReference type="Pfam" id="PF00514">
    <property type="entry name" value="Arm"/>
    <property type="match status" value="1"/>
</dbReference>
<proteinExistence type="predicted"/>
<evidence type="ECO:0000313" key="4">
    <source>
        <dbReference type="EMBL" id="GFR40972.1"/>
    </source>
</evidence>
<dbReference type="SMART" id="SM00185">
    <property type="entry name" value="ARM"/>
    <property type="match status" value="1"/>
</dbReference>
<dbReference type="Proteomes" id="UP001054857">
    <property type="component" value="Unassembled WGS sequence"/>
</dbReference>
<dbReference type="InterPro" id="IPR000225">
    <property type="entry name" value="Armadillo"/>
</dbReference>
<accession>A0AAD3HHF9</accession>
<feature type="region of interest" description="Disordered" evidence="3">
    <location>
        <begin position="1"/>
        <end position="57"/>
    </location>
</feature>
<dbReference type="PROSITE" id="PS50176">
    <property type="entry name" value="ARM_REPEAT"/>
    <property type="match status" value="2"/>
</dbReference>
<feature type="repeat" description="ARM" evidence="2">
    <location>
        <begin position="159"/>
        <end position="203"/>
    </location>
</feature>
<keyword evidence="5" id="KW-1185">Reference proteome</keyword>
<evidence type="ECO:0000256" key="1">
    <source>
        <dbReference type="ARBA" id="ARBA00022786"/>
    </source>
</evidence>
<feature type="compositionally biased region" description="Pro residues" evidence="3">
    <location>
        <begin position="35"/>
        <end position="47"/>
    </location>
</feature>
<evidence type="ECO:0000256" key="2">
    <source>
        <dbReference type="PROSITE-ProRule" id="PRU00259"/>
    </source>
</evidence>
<dbReference type="Gene3D" id="1.25.10.10">
    <property type="entry name" value="Leucine-rich Repeat Variant"/>
    <property type="match status" value="1"/>
</dbReference>
<evidence type="ECO:0000256" key="3">
    <source>
        <dbReference type="SAM" id="MobiDB-lite"/>
    </source>
</evidence>
<dbReference type="InterPro" id="IPR011989">
    <property type="entry name" value="ARM-like"/>
</dbReference>
<dbReference type="InterPro" id="IPR016024">
    <property type="entry name" value="ARM-type_fold"/>
</dbReference>
<dbReference type="SUPFAM" id="SSF48371">
    <property type="entry name" value="ARM repeat"/>
    <property type="match status" value="1"/>
</dbReference>
<gene>
    <name evidence="4" type="ORF">Agub_g1637</name>
</gene>
<dbReference type="AlphaFoldDB" id="A0AAD3HHF9"/>
<feature type="repeat" description="ARM" evidence="2">
    <location>
        <begin position="202"/>
        <end position="246"/>
    </location>
</feature>
<organism evidence="4 5">
    <name type="scientific">Astrephomene gubernaculifera</name>
    <dbReference type="NCBI Taxonomy" id="47775"/>
    <lineage>
        <taxon>Eukaryota</taxon>
        <taxon>Viridiplantae</taxon>
        <taxon>Chlorophyta</taxon>
        <taxon>core chlorophytes</taxon>
        <taxon>Chlorophyceae</taxon>
        <taxon>CS clade</taxon>
        <taxon>Chlamydomonadales</taxon>
        <taxon>Astrephomenaceae</taxon>
        <taxon>Astrephomene</taxon>
    </lineage>
</organism>
<reference evidence="4 5" key="1">
    <citation type="journal article" date="2021" name="Sci. Rep.">
        <title>Genome sequencing of the multicellular alga Astrephomene provides insights into convergent evolution of germ-soma differentiation.</title>
        <authorList>
            <person name="Yamashita S."/>
            <person name="Yamamoto K."/>
            <person name="Matsuzaki R."/>
            <person name="Suzuki S."/>
            <person name="Yamaguchi H."/>
            <person name="Hirooka S."/>
            <person name="Minakuchi Y."/>
            <person name="Miyagishima S."/>
            <person name="Kawachi M."/>
            <person name="Toyoda A."/>
            <person name="Nozaki H."/>
        </authorList>
    </citation>
    <scope>NUCLEOTIDE SEQUENCE [LARGE SCALE GENOMIC DNA]</scope>
    <source>
        <strain evidence="4 5">NIES-4017</strain>
    </source>
</reference>
<keyword evidence="1" id="KW-0833">Ubl conjugation pathway</keyword>
<protein>
    <submittedName>
        <fullName evidence="4">Uncharacterized protein</fullName>
    </submittedName>
</protein>
<dbReference type="PANTHER" id="PTHR23315:SF7">
    <property type="entry name" value="U-BOX DOMAIN-CONTAINING PROTEIN 4"/>
    <property type="match status" value="1"/>
</dbReference>
<sequence length="298" mass="31708">MQDEVVTEGSGGLRLPAVRTNTGSRPSFTGVAPHGSPPKPNKMPSPPGAAGAKKDGDQTSIIIESNAELLKAERPEERVVHEIVGCLKMKSSMLAMGACERVKKIARVYPVEVANSAIMEELVGCLKEGPATALAGAVMQALSIMALNPEGRQRVCLAGAAGPLIRFIRTSDLSRPNLDRAVTLLMNLAADQTNRRTIREEGGVEALVELLRVAPIGESIMEHALGALHNLALMDAKSRSRAMEAGVLLPLVRIVTCKGLPDADMCGVRGRMILTELLKMPETEERLAAAAMELGVRI</sequence>
<name>A0AAD3HHF9_9CHLO</name>
<comment type="caution">
    <text evidence="4">The sequence shown here is derived from an EMBL/GenBank/DDBJ whole genome shotgun (WGS) entry which is preliminary data.</text>
</comment>